<dbReference type="Proteomes" id="UP001220022">
    <property type="component" value="Unassembled WGS sequence"/>
</dbReference>
<feature type="transmembrane region" description="Helical" evidence="1">
    <location>
        <begin position="12"/>
        <end position="36"/>
    </location>
</feature>
<keyword evidence="1" id="KW-0812">Transmembrane</keyword>
<comment type="caution">
    <text evidence="2">The sequence shown here is derived from an EMBL/GenBank/DDBJ whole genome shotgun (WGS) entry which is preliminary data.</text>
</comment>
<sequence>MSTYAQLLHDAYVLVGATGTLYAATVAIVAGVCVLARKPQRRRDARATLELLLRQQPRSR</sequence>
<evidence type="ECO:0000313" key="3">
    <source>
        <dbReference type="Proteomes" id="UP001220022"/>
    </source>
</evidence>
<accession>A0ABT5YVF5</accession>
<evidence type="ECO:0008006" key="4">
    <source>
        <dbReference type="Google" id="ProtNLM"/>
    </source>
</evidence>
<gene>
    <name evidence="2" type="ORF">P2L57_07595</name>
</gene>
<name>A0ABT5YVF5_9ACTN</name>
<organism evidence="2 3">
    <name type="scientific">Streptantibioticus ferralitis</name>
    <dbReference type="NCBI Taxonomy" id="236510"/>
    <lineage>
        <taxon>Bacteria</taxon>
        <taxon>Bacillati</taxon>
        <taxon>Actinomycetota</taxon>
        <taxon>Actinomycetes</taxon>
        <taxon>Kitasatosporales</taxon>
        <taxon>Streptomycetaceae</taxon>
        <taxon>Streptantibioticus</taxon>
    </lineage>
</organism>
<dbReference type="RefSeq" id="WP_275810327.1">
    <property type="nucleotide sequence ID" value="NZ_BAAANM010000017.1"/>
</dbReference>
<keyword evidence="3" id="KW-1185">Reference proteome</keyword>
<dbReference type="EMBL" id="JARHTQ010000004">
    <property type="protein sequence ID" value="MDF2255589.1"/>
    <property type="molecule type" value="Genomic_DNA"/>
</dbReference>
<keyword evidence="1" id="KW-0472">Membrane</keyword>
<keyword evidence="1" id="KW-1133">Transmembrane helix</keyword>
<proteinExistence type="predicted"/>
<reference evidence="2 3" key="1">
    <citation type="submission" date="2023-03" db="EMBL/GenBank/DDBJ databases">
        <title>Draft genome sequence of type strain Streptomyces ferralitis JCM 14344.</title>
        <authorList>
            <person name="Klaysubun C."/>
            <person name="Duangmal K."/>
        </authorList>
    </citation>
    <scope>NUCLEOTIDE SEQUENCE [LARGE SCALE GENOMIC DNA]</scope>
    <source>
        <strain evidence="2 3">JCM 14344</strain>
    </source>
</reference>
<evidence type="ECO:0000313" key="2">
    <source>
        <dbReference type="EMBL" id="MDF2255589.1"/>
    </source>
</evidence>
<evidence type="ECO:0000256" key="1">
    <source>
        <dbReference type="SAM" id="Phobius"/>
    </source>
</evidence>
<protein>
    <recommendedName>
        <fullName evidence="4">Heme exporter protein D</fullName>
    </recommendedName>
</protein>